<reference evidence="1" key="1">
    <citation type="submission" date="2022-06" db="EMBL/GenBank/DDBJ databases">
        <title>Draft genome sequences of Leminorella grimontii str. JCM5902.</title>
        <authorList>
            <person name="Wakabayashi Y."/>
            <person name="Kojima K."/>
        </authorList>
    </citation>
    <scope>NUCLEOTIDE SEQUENCE</scope>
    <source>
        <strain evidence="1">JCM 5902</strain>
    </source>
</reference>
<dbReference type="Proteomes" id="UP001058124">
    <property type="component" value="Unassembled WGS sequence"/>
</dbReference>
<organism evidence="1 2">
    <name type="scientific">Leminorella grimontii</name>
    <dbReference type="NCBI Taxonomy" id="82981"/>
    <lineage>
        <taxon>Bacteria</taxon>
        <taxon>Pseudomonadati</taxon>
        <taxon>Pseudomonadota</taxon>
        <taxon>Gammaproteobacteria</taxon>
        <taxon>Enterobacterales</taxon>
        <taxon>Budviciaceae</taxon>
        <taxon>Leminorella</taxon>
    </lineage>
</organism>
<gene>
    <name evidence="1" type="ORF">SOASR030_01710</name>
</gene>
<sequence>MIKREDIRAFADEFAKCFYAQKAGEKLPGQFDYIEESIERMAKRVEAHKSNIKPVVIKSNDEDWQSKINPEDVYPENRRWNGD</sequence>
<evidence type="ECO:0000313" key="2">
    <source>
        <dbReference type="Proteomes" id="UP001058124"/>
    </source>
</evidence>
<name>A0AAV5MZ45_9GAMM</name>
<protein>
    <submittedName>
        <fullName evidence="1">Uncharacterized protein</fullName>
    </submittedName>
</protein>
<dbReference type="EMBL" id="BRLH01000001">
    <property type="protein sequence ID" value="GKX54059.1"/>
    <property type="molecule type" value="Genomic_DNA"/>
</dbReference>
<accession>A0AAV5MZ45</accession>
<dbReference type="AlphaFoldDB" id="A0AAV5MZ45"/>
<comment type="caution">
    <text evidence="1">The sequence shown here is derived from an EMBL/GenBank/DDBJ whole genome shotgun (WGS) entry which is preliminary data.</text>
</comment>
<proteinExistence type="predicted"/>
<keyword evidence="2" id="KW-1185">Reference proteome</keyword>
<evidence type="ECO:0000313" key="1">
    <source>
        <dbReference type="EMBL" id="GKX54059.1"/>
    </source>
</evidence>
<dbReference type="RefSeq" id="WP_027276018.1">
    <property type="nucleotide sequence ID" value="NZ_BRLH01000001.1"/>
</dbReference>